<evidence type="ECO:0000259" key="3">
    <source>
        <dbReference type="Pfam" id="PF00857"/>
    </source>
</evidence>
<comment type="similarity">
    <text evidence="1">Belongs to the isochorismatase family.</text>
</comment>
<feature type="domain" description="Isochorismatase-like" evidence="3">
    <location>
        <begin position="8"/>
        <end position="191"/>
    </location>
</feature>
<dbReference type="CDD" id="cd00431">
    <property type="entry name" value="cysteine_hydrolases"/>
    <property type="match status" value="1"/>
</dbReference>
<evidence type="ECO:0000313" key="5">
    <source>
        <dbReference type="Proteomes" id="UP000799750"/>
    </source>
</evidence>
<proteinExistence type="inferred from homology"/>
<evidence type="ECO:0000256" key="1">
    <source>
        <dbReference type="ARBA" id="ARBA00006336"/>
    </source>
</evidence>
<dbReference type="GO" id="GO:0016787">
    <property type="term" value="F:hydrolase activity"/>
    <property type="evidence" value="ECO:0007669"/>
    <property type="project" value="UniProtKB-KW"/>
</dbReference>
<accession>A0A6A6QUT4</accession>
<dbReference type="OrthoDB" id="167809at2759"/>
<keyword evidence="5" id="KW-1185">Reference proteome</keyword>
<dbReference type="InterPro" id="IPR036380">
    <property type="entry name" value="Isochorismatase-like_sf"/>
</dbReference>
<dbReference type="InterPro" id="IPR050272">
    <property type="entry name" value="Isochorismatase-like_hydrls"/>
</dbReference>
<dbReference type="InterPro" id="IPR000868">
    <property type="entry name" value="Isochorismatase-like_dom"/>
</dbReference>
<dbReference type="PANTHER" id="PTHR43540">
    <property type="entry name" value="PEROXYUREIDOACRYLATE/UREIDOACRYLATE AMIDOHYDROLASE-RELATED"/>
    <property type="match status" value="1"/>
</dbReference>
<organism evidence="4 5">
    <name type="scientific">Lophium mytilinum</name>
    <dbReference type="NCBI Taxonomy" id="390894"/>
    <lineage>
        <taxon>Eukaryota</taxon>
        <taxon>Fungi</taxon>
        <taxon>Dikarya</taxon>
        <taxon>Ascomycota</taxon>
        <taxon>Pezizomycotina</taxon>
        <taxon>Dothideomycetes</taxon>
        <taxon>Pleosporomycetidae</taxon>
        <taxon>Mytilinidiales</taxon>
        <taxon>Mytilinidiaceae</taxon>
        <taxon>Lophium</taxon>
    </lineage>
</organism>
<dbReference type="AlphaFoldDB" id="A0A6A6QUT4"/>
<dbReference type="Proteomes" id="UP000799750">
    <property type="component" value="Unassembled WGS sequence"/>
</dbReference>
<dbReference type="Gene3D" id="3.40.50.850">
    <property type="entry name" value="Isochorismatase-like"/>
    <property type="match status" value="1"/>
</dbReference>
<protein>
    <submittedName>
        <fullName evidence="4">Isochorismatase hydrolase</fullName>
    </submittedName>
</protein>
<evidence type="ECO:0000313" key="4">
    <source>
        <dbReference type="EMBL" id="KAF2495902.1"/>
    </source>
</evidence>
<dbReference type="SUPFAM" id="SSF52499">
    <property type="entry name" value="Isochorismatase-like hydrolases"/>
    <property type="match status" value="1"/>
</dbReference>
<reference evidence="4" key="1">
    <citation type="journal article" date="2020" name="Stud. Mycol.">
        <title>101 Dothideomycetes genomes: a test case for predicting lifestyles and emergence of pathogens.</title>
        <authorList>
            <person name="Haridas S."/>
            <person name="Albert R."/>
            <person name="Binder M."/>
            <person name="Bloem J."/>
            <person name="Labutti K."/>
            <person name="Salamov A."/>
            <person name="Andreopoulos B."/>
            <person name="Baker S."/>
            <person name="Barry K."/>
            <person name="Bills G."/>
            <person name="Bluhm B."/>
            <person name="Cannon C."/>
            <person name="Castanera R."/>
            <person name="Culley D."/>
            <person name="Daum C."/>
            <person name="Ezra D."/>
            <person name="Gonzalez J."/>
            <person name="Henrissat B."/>
            <person name="Kuo A."/>
            <person name="Liang C."/>
            <person name="Lipzen A."/>
            <person name="Lutzoni F."/>
            <person name="Magnuson J."/>
            <person name="Mondo S."/>
            <person name="Nolan M."/>
            <person name="Ohm R."/>
            <person name="Pangilinan J."/>
            <person name="Park H.-J."/>
            <person name="Ramirez L."/>
            <person name="Alfaro M."/>
            <person name="Sun H."/>
            <person name="Tritt A."/>
            <person name="Yoshinaga Y."/>
            <person name="Zwiers L.-H."/>
            <person name="Turgeon B."/>
            <person name="Goodwin S."/>
            <person name="Spatafora J."/>
            <person name="Crous P."/>
            <person name="Grigoriev I."/>
        </authorList>
    </citation>
    <scope>NUCLEOTIDE SEQUENCE</scope>
    <source>
        <strain evidence="4">CBS 269.34</strain>
    </source>
</reference>
<dbReference type="Pfam" id="PF00857">
    <property type="entry name" value="Isochorismatase"/>
    <property type="match status" value="1"/>
</dbReference>
<gene>
    <name evidence="4" type="ORF">BU16DRAFT_508584</name>
</gene>
<dbReference type="EMBL" id="MU004188">
    <property type="protein sequence ID" value="KAF2495902.1"/>
    <property type="molecule type" value="Genomic_DNA"/>
</dbReference>
<keyword evidence="2 4" id="KW-0378">Hydrolase</keyword>
<name>A0A6A6QUT4_9PEZI</name>
<dbReference type="PANTHER" id="PTHR43540:SF16">
    <property type="entry name" value="ISOCHORISMATASE-LIKE DOMAIN-CONTAINING PROTEIN"/>
    <property type="match status" value="1"/>
</dbReference>
<sequence>MTTDLSKTAILLIDPYNDFLHQEGKLFPLLAESLKHTETVSHIFELLTAARAHKIPIYYGLHQPSRPGNFEGWKHMMAVHNSQKEGNAFEEGAFGGTIYEGMEPKLENGDVVVSKHWSSSAFQNTDLNYQLRQREITKVVLAGLTTNHCVEATARYAYDLGYETTLLSDATAGFSNELKTAATDLIWPLFASRVMTVKEFVATLE</sequence>
<evidence type="ECO:0000256" key="2">
    <source>
        <dbReference type="ARBA" id="ARBA00022801"/>
    </source>
</evidence>